<evidence type="ECO:0000313" key="1">
    <source>
        <dbReference type="EMBL" id="MFM0592024.1"/>
    </source>
</evidence>
<keyword evidence="2" id="KW-1185">Reference proteome</keyword>
<gene>
    <name evidence="1" type="ORF">PQQ68_03270</name>
</gene>
<organism evidence="1 2">
    <name type="scientific">Paraburkholderia dilworthii</name>
    <dbReference type="NCBI Taxonomy" id="948106"/>
    <lineage>
        <taxon>Bacteria</taxon>
        <taxon>Pseudomonadati</taxon>
        <taxon>Pseudomonadota</taxon>
        <taxon>Betaproteobacteria</taxon>
        <taxon>Burkholderiales</taxon>
        <taxon>Burkholderiaceae</taxon>
        <taxon>Paraburkholderia</taxon>
    </lineage>
</organism>
<dbReference type="EMBL" id="JAQQBZ010000002">
    <property type="protein sequence ID" value="MFM0592024.1"/>
    <property type="molecule type" value="Genomic_DNA"/>
</dbReference>
<name>A0ABW9D1T9_9BURK</name>
<dbReference type="RefSeq" id="WP_408209032.1">
    <property type="nucleotide sequence ID" value="NZ_JAQQBZ010000002.1"/>
</dbReference>
<comment type="caution">
    <text evidence="1">The sequence shown here is derived from an EMBL/GenBank/DDBJ whole genome shotgun (WGS) entry which is preliminary data.</text>
</comment>
<sequence>MDRFYLSDAVFNPSIVIDMADKNNRQQDHLTKNNKYAIGIFLPHKINTVNDL</sequence>
<protein>
    <submittedName>
        <fullName evidence="1">Uncharacterized protein</fullName>
    </submittedName>
</protein>
<reference evidence="1 2" key="1">
    <citation type="journal article" date="2024" name="Chem. Sci.">
        <title>Discovery of megapolipeptins by genome mining of a Burkholderiales bacteria collection.</title>
        <authorList>
            <person name="Paulo B.S."/>
            <person name="Recchia M.J.J."/>
            <person name="Lee S."/>
            <person name="Fergusson C.H."/>
            <person name="Romanowski S.B."/>
            <person name="Hernandez A."/>
            <person name="Krull N."/>
            <person name="Liu D.Y."/>
            <person name="Cavanagh H."/>
            <person name="Bos A."/>
            <person name="Gray C.A."/>
            <person name="Murphy B.T."/>
            <person name="Linington R.G."/>
            <person name="Eustaquio A.S."/>
        </authorList>
    </citation>
    <scope>NUCLEOTIDE SEQUENCE [LARGE SCALE GENOMIC DNA]</scope>
    <source>
        <strain evidence="1 2">RL17-335-BIF-A</strain>
    </source>
</reference>
<evidence type="ECO:0000313" key="2">
    <source>
        <dbReference type="Proteomes" id="UP001629367"/>
    </source>
</evidence>
<proteinExistence type="predicted"/>
<accession>A0ABW9D1T9</accession>
<dbReference type="Proteomes" id="UP001629367">
    <property type="component" value="Unassembled WGS sequence"/>
</dbReference>